<dbReference type="EMBL" id="CM042882">
    <property type="protein sequence ID" value="KAI4383362.1"/>
    <property type="molecule type" value="Genomic_DNA"/>
</dbReference>
<accession>A0ACB9S5B7</accession>
<protein>
    <submittedName>
        <fullName evidence="1">Uncharacterized protein</fullName>
    </submittedName>
</protein>
<evidence type="ECO:0000313" key="1">
    <source>
        <dbReference type="EMBL" id="KAI4383362.1"/>
    </source>
</evidence>
<gene>
    <name evidence="1" type="ORF">MLD38_009210</name>
</gene>
<evidence type="ECO:0000313" key="2">
    <source>
        <dbReference type="Proteomes" id="UP001057402"/>
    </source>
</evidence>
<sequence>MDDQLTNETKSQGSHCTRLSATESSRSRAALRERGSCRLPALPQIAWQILHLGFPALKFVQFALDGACGVIQPGFHNIPTWLCWS</sequence>
<dbReference type="Proteomes" id="UP001057402">
    <property type="component" value="Chromosome 3"/>
</dbReference>
<organism evidence="1 2">
    <name type="scientific">Melastoma candidum</name>
    <dbReference type="NCBI Taxonomy" id="119954"/>
    <lineage>
        <taxon>Eukaryota</taxon>
        <taxon>Viridiplantae</taxon>
        <taxon>Streptophyta</taxon>
        <taxon>Embryophyta</taxon>
        <taxon>Tracheophyta</taxon>
        <taxon>Spermatophyta</taxon>
        <taxon>Magnoliopsida</taxon>
        <taxon>eudicotyledons</taxon>
        <taxon>Gunneridae</taxon>
        <taxon>Pentapetalae</taxon>
        <taxon>rosids</taxon>
        <taxon>malvids</taxon>
        <taxon>Myrtales</taxon>
        <taxon>Melastomataceae</taxon>
        <taxon>Melastomatoideae</taxon>
        <taxon>Melastomateae</taxon>
        <taxon>Melastoma</taxon>
    </lineage>
</organism>
<comment type="caution">
    <text evidence="1">The sequence shown here is derived from an EMBL/GenBank/DDBJ whole genome shotgun (WGS) entry which is preliminary data.</text>
</comment>
<proteinExistence type="predicted"/>
<reference evidence="2" key="1">
    <citation type="journal article" date="2023" name="Front. Plant Sci.">
        <title>Chromosomal-level genome assembly of Melastoma candidum provides insights into trichome evolution.</title>
        <authorList>
            <person name="Zhong Y."/>
            <person name="Wu W."/>
            <person name="Sun C."/>
            <person name="Zou P."/>
            <person name="Liu Y."/>
            <person name="Dai S."/>
            <person name="Zhou R."/>
        </authorList>
    </citation>
    <scope>NUCLEOTIDE SEQUENCE [LARGE SCALE GENOMIC DNA]</scope>
</reference>
<name>A0ACB9S5B7_9MYRT</name>
<keyword evidence="2" id="KW-1185">Reference proteome</keyword>